<feature type="transmembrane region" description="Helical" evidence="8">
    <location>
        <begin position="192"/>
        <end position="215"/>
    </location>
</feature>
<dbReference type="GO" id="GO:0005886">
    <property type="term" value="C:plasma membrane"/>
    <property type="evidence" value="ECO:0007669"/>
    <property type="project" value="UniProtKB-SubCell"/>
</dbReference>
<comment type="subcellular location">
    <subcellularLocation>
        <location evidence="1 8">Cell membrane</location>
        <topology evidence="1 8">Multi-pass membrane protein</topology>
    </subcellularLocation>
</comment>
<evidence type="ECO:0000313" key="10">
    <source>
        <dbReference type="EMBL" id="SFL89191.1"/>
    </source>
</evidence>
<evidence type="ECO:0000256" key="8">
    <source>
        <dbReference type="RuleBase" id="RU363032"/>
    </source>
</evidence>
<name>A0A1I4LE48_9FIRM</name>
<evidence type="ECO:0000256" key="4">
    <source>
        <dbReference type="ARBA" id="ARBA00022475"/>
    </source>
</evidence>
<dbReference type="STRING" id="1123291.SAMN04490355_102424"/>
<evidence type="ECO:0000259" key="9">
    <source>
        <dbReference type="PROSITE" id="PS50928"/>
    </source>
</evidence>
<proteinExistence type="inferred from homology"/>
<dbReference type="OrthoDB" id="9793490at2"/>
<dbReference type="Pfam" id="PF00528">
    <property type="entry name" value="BPD_transp_1"/>
    <property type="match status" value="1"/>
</dbReference>
<keyword evidence="3 8" id="KW-0813">Transport</keyword>
<organism evidence="10 11">
    <name type="scientific">Pelosinus propionicus DSM 13327</name>
    <dbReference type="NCBI Taxonomy" id="1123291"/>
    <lineage>
        <taxon>Bacteria</taxon>
        <taxon>Bacillati</taxon>
        <taxon>Bacillota</taxon>
        <taxon>Negativicutes</taxon>
        <taxon>Selenomonadales</taxon>
        <taxon>Sporomusaceae</taxon>
        <taxon>Pelosinus</taxon>
    </lineage>
</organism>
<feature type="transmembrane region" description="Helical" evidence="8">
    <location>
        <begin position="56"/>
        <end position="82"/>
    </location>
</feature>
<keyword evidence="6 8" id="KW-1133">Transmembrane helix</keyword>
<dbReference type="PROSITE" id="PS50928">
    <property type="entry name" value="ABC_TM1"/>
    <property type="match status" value="1"/>
</dbReference>
<accession>A0A1I4LE48</accession>
<keyword evidence="7 8" id="KW-0472">Membrane</keyword>
<dbReference type="AlphaFoldDB" id="A0A1I4LE48"/>
<evidence type="ECO:0000256" key="7">
    <source>
        <dbReference type="ARBA" id="ARBA00023136"/>
    </source>
</evidence>
<evidence type="ECO:0000256" key="1">
    <source>
        <dbReference type="ARBA" id="ARBA00004651"/>
    </source>
</evidence>
<dbReference type="EMBL" id="FOTS01000024">
    <property type="protein sequence ID" value="SFL89191.1"/>
    <property type="molecule type" value="Genomic_DNA"/>
</dbReference>
<dbReference type="FunFam" id="1.10.3720.10:FF:000002">
    <property type="entry name" value="D-methionine ABC transporter permease MetI"/>
    <property type="match status" value="1"/>
</dbReference>
<evidence type="ECO:0000256" key="2">
    <source>
        <dbReference type="ARBA" id="ARBA00007069"/>
    </source>
</evidence>
<keyword evidence="4" id="KW-1003">Cell membrane</keyword>
<dbReference type="InterPro" id="IPR000515">
    <property type="entry name" value="MetI-like"/>
</dbReference>
<keyword evidence="5 8" id="KW-0812">Transmembrane</keyword>
<evidence type="ECO:0000256" key="3">
    <source>
        <dbReference type="ARBA" id="ARBA00022448"/>
    </source>
</evidence>
<evidence type="ECO:0000256" key="5">
    <source>
        <dbReference type="ARBA" id="ARBA00022692"/>
    </source>
</evidence>
<dbReference type="SUPFAM" id="SSF161098">
    <property type="entry name" value="MetI-like"/>
    <property type="match status" value="1"/>
</dbReference>
<keyword evidence="11" id="KW-1185">Reference proteome</keyword>
<protein>
    <submittedName>
        <fullName evidence="10">D-methionine transport system permease protein</fullName>
    </submittedName>
</protein>
<dbReference type="GO" id="GO:0048473">
    <property type="term" value="P:D-methionine transmembrane transport"/>
    <property type="evidence" value="ECO:0007669"/>
    <property type="project" value="TreeGrafter"/>
</dbReference>
<reference evidence="11" key="1">
    <citation type="submission" date="2016-10" db="EMBL/GenBank/DDBJ databases">
        <authorList>
            <person name="Varghese N."/>
            <person name="Submissions S."/>
        </authorList>
    </citation>
    <scope>NUCLEOTIDE SEQUENCE [LARGE SCALE GENOMIC DNA]</scope>
    <source>
        <strain evidence="11">DSM 13327</strain>
    </source>
</reference>
<dbReference type="InterPro" id="IPR051322">
    <property type="entry name" value="AA_ABC_Transporter_Permease"/>
</dbReference>
<dbReference type="Proteomes" id="UP000199520">
    <property type="component" value="Unassembled WGS sequence"/>
</dbReference>
<comment type="similarity">
    <text evidence="2">Belongs to the binding-protein-dependent transport system permease family. CysTW subfamily.</text>
</comment>
<dbReference type="Gene3D" id="1.10.3720.10">
    <property type="entry name" value="MetI-like"/>
    <property type="match status" value="1"/>
</dbReference>
<gene>
    <name evidence="10" type="ORF">SAMN04490355_102424</name>
</gene>
<feature type="domain" description="ABC transmembrane type-1" evidence="9">
    <location>
        <begin position="17"/>
        <end position="215"/>
    </location>
</feature>
<sequence>MSESIYELIHTIVIPEFSKTLYMVSVATVLSAIVGTVLAIVLIITHKEGLKPNNVVYQLLNTVINIIRSFPFIILIVAIIPLTRAIVGTSIGENAAIIPLTIAGAPFVARIIESSLREVDKELIEAVKSFGASNFQIIFKVMLPEAVPSVISGITLAIISILGSTAMAGVVGAGGLGAVAITYGYANFDNTIMYGTVCILIILVQVIQSLGNFLYKALK</sequence>
<dbReference type="PANTHER" id="PTHR30450">
    <property type="entry name" value="ABC TRANSPORTER PERMEASE"/>
    <property type="match status" value="1"/>
</dbReference>
<dbReference type="CDD" id="cd06261">
    <property type="entry name" value="TM_PBP2"/>
    <property type="match status" value="1"/>
</dbReference>
<dbReference type="InterPro" id="IPR035906">
    <property type="entry name" value="MetI-like_sf"/>
</dbReference>
<evidence type="ECO:0000256" key="6">
    <source>
        <dbReference type="ARBA" id="ARBA00022989"/>
    </source>
</evidence>
<dbReference type="RefSeq" id="WP_090938247.1">
    <property type="nucleotide sequence ID" value="NZ_FOTS01000024.1"/>
</dbReference>
<dbReference type="PANTHER" id="PTHR30450:SF14">
    <property type="entry name" value="TRANSPORTER, PERMEASE PROTEIN, PUTATIVE-RELATED"/>
    <property type="match status" value="1"/>
</dbReference>
<feature type="transmembrane region" description="Helical" evidence="8">
    <location>
        <begin position="21"/>
        <end position="44"/>
    </location>
</feature>
<evidence type="ECO:0000313" key="11">
    <source>
        <dbReference type="Proteomes" id="UP000199520"/>
    </source>
</evidence>